<evidence type="ECO:0000313" key="3">
    <source>
        <dbReference type="EMBL" id="OXT05241.1"/>
    </source>
</evidence>
<dbReference type="Pfam" id="PF02645">
    <property type="entry name" value="DegV"/>
    <property type="match status" value="1"/>
</dbReference>
<dbReference type="Proteomes" id="UP000214975">
    <property type="component" value="Chromosome"/>
</dbReference>
<reference evidence="2 4" key="1">
    <citation type="submission" date="2016-08" db="EMBL/GenBank/DDBJ databases">
        <title>A novel genetic cassette of butanologenic Thermoanaerobacterium thermosaccharolyticum that directly convert cellulose to butanol.</title>
        <authorList>
            <person name="Li T."/>
            <person name="He J."/>
        </authorList>
    </citation>
    <scope>NUCLEOTIDE SEQUENCE [LARGE SCALE GENOMIC DNA]</scope>
    <source>
        <strain evidence="2 4">TG57</strain>
    </source>
</reference>
<dbReference type="EMBL" id="CP016893">
    <property type="protein sequence ID" value="AST58934.1"/>
    <property type="molecule type" value="Genomic_DNA"/>
</dbReference>
<dbReference type="NCBIfam" id="TIGR00762">
    <property type="entry name" value="DegV"/>
    <property type="match status" value="1"/>
</dbReference>
<dbReference type="SUPFAM" id="SSF82549">
    <property type="entry name" value="DAK1/DegV-like"/>
    <property type="match status" value="1"/>
</dbReference>
<evidence type="ECO:0000313" key="5">
    <source>
        <dbReference type="Proteomes" id="UP000215301"/>
    </source>
</evidence>
<dbReference type="InterPro" id="IPR050270">
    <property type="entry name" value="DegV_domain_contain"/>
</dbReference>
<dbReference type="AlphaFoldDB" id="A0A231VBD2"/>
<organism evidence="3 5">
    <name type="scientific">Thermoanaerobacterium thermosaccharolyticum</name>
    <name type="common">Clostridium thermosaccharolyticum</name>
    <dbReference type="NCBI Taxonomy" id="1517"/>
    <lineage>
        <taxon>Bacteria</taxon>
        <taxon>Bacillati</taxon>
        <taxon>Bacillota</taxon>
        <taxon>Clostridia</taxon>
        <taxon>Thermoanaerobacterales</taxon>
        <taxon>Thermoanaerobacteraceae</taxon>
        <taxon>Thermoanaerobacterium</taxon>
    </lineage>
</organism>
<dbReference type="GO" id="GO:0008289">
    <property type="term" value="F:lipid binding"/>
    <property type="evidence" value="ECO:0007669"/>
    <property type="project" value="UniProtKB-KW"/>
</dbReference>
<dbReference type="PANTHER" id="PTHR33434">
    <property type="entry name" value="DEGV DOMAIN-CONTAINING PROTEIN DR_1986-RELATED"/>
    <property type="match status" value="1"/>
</dbReference>
<dbReference type="InterPro" id="IPR003797">
    <property type="entry name" value="DegV"/>
</dbReference>
<dbReference type="Gene3D" id="3.30.1180.10">
    <property type="match status" value="1"/>
</dbReference>
<protein>
    <submittedName>
        <fullName evidence="2 3">DegV family protein</fullName>
    </submittedName>
</protein>
<dbReference type="OMA" id="GPIISTH"/>
<reference evidence="3 5" key="2">
    <citation type="submission" date="2017-06" db="EMBL/GenBank/DDBJ databases">
        <title>Isolation and characterization of a thermophilic and butanogenic Thermoanaerobacterium thermosaccharolyticum M5 capable of efficient degradation of hemicellulose.</title>
        <authorList>
            <person name="Xin F."/>
            <person name="Jiang Y."/>
        </authorList>
    </citation>
    <scope>NUCLEOTIDE SEQUENCE [LARGE SCALE GENOMIC DNA]</scope>
    <source>
        <strain evidence="3 5">M5</strain>
    </source>
</reference>
<dbReference type="RefSeq" id="WP_013297987.1">
    <property type="nucleotide sequence ID" value="NZ_CP016893.1"/>
</dbReference>
<name>A0A231VBD2_THETR</name>
<gene>
    <name evidence="3" type="ORF">CE561_12860</name>
    <name evidence="2" type="ORF">Thert_03175</name>
</gene>
<dbReference type="InterPro" id="IPR043168">
    <property type="entry name" value="DegV_C"/>
</dbReference>
<evidence type="ECO:0000313" key="2">
    <source>
        <dbReference type="EMBL" id="AST58934.1"/>
    </source>
</evidence>
<evidence type="ECO:0000313" key="4">
    <source>
        <dbReference type="Proteomes" id="UP000214975"/>
    </source>
</evidence>
<proteinExistence type="predicted"/>
<keyword evidence="1" id="KW-0446">Lipid-binding</keyword>
<dbReference type="Gene3D" id="3.40.50.10170">
    <property type="match status" value="1"/>
</dbReference>
<dbReference type="PROSITE" id="PS51482">
    <property type="entry name" value="DEGV"/>
    <property type="match status" value="1"/>
</dbReference>
<sequence length="280" mass="31357">MSKIAIVTDSVSDIPDDIVKLYDIYVVPLTIDIDGVSYKDGIDIKKDDFYNLLNSGKMPTTSQISPIEFMEVFSDLLKSYDEVICILLSSKLSGTYQSALLAKENLKNSKITVLDSKNFSLGAGLLVIEAAKMARNGGTRDEIVSKINDMISKISYIMIFDSLEYLYRGGRLKKSQAILGSILNIKPILVNNDGELEIKDKVRGRKNAIKWIINYMKETNVDFKRKEIGLLHTDREEFMLEIENAIRNEFGVTNFIKNRAGCSAGVHAGPYAVGIFFELD</sequence>
<dbReference type="PANTHER" id="PTHR33434:SF2">
    <property type="entry name" value="FATTY ACID-BINDING PROTEIN TM_1468"/>
    <property type="match status" value="1"/>
</dbReference>
<dbReference type="Proteomes" id="UP000215301">
    <property type="component" value="Unassembled WGS sequence"/>
</dbReference>
<evidence type="ECO:0000256" key="1">
    <source>
        <dbReference type="ARBA" id="ARBA00023121"/>
    </source>
</evidence>
<accession>A0A231VBD2</accession>
<dbReference type="GeneID" id="93864349"/>
<dbReference type="EMBL" id="NKHD01000061">
    <property type="protein sequence ID" value="OXT05241.1"/>
    <property type="molecule type" value="Genomic_DNA"/>
</dbReference>